<dbReference type="AlphaFoldDB" id="A0A1A9I9V0"/>
<dbReference type="EMBL" id="CP015772">
    <property type="protein sequence ID" value="ANH83451.1"/>
    <property type="molecule type" value="Genomic_DNA"/>
</dbReference>
<reference evidence="1 2" key="1">
    <citation type="submission" date="2016-05" db="EMBL/GenBank/DDBJ databases">
        <title>Niabella ginsenosidivorans BS26 whole genome sequencing.</title>
        <authorList>
            <person name="Im W.T."/>
            <person name="Siddiqi M.Z."/>
        </authorList>
    </citation>
    <scope>NUCLEOTIDE SEQUENCE [LARGE SCALE GENOMIC DNA]</scope>
    <source>
        <strain evidence="1 2">BS26</strain>
    </source>
</reference>
<dbReference type="Proteomes" id="UP000077667">
    <property type="component" value="Chromosome"/>
</dbReference>
<gene>
    <name evidence="1" type="ORF">A8C56_22935</name>
</gene>
<name>A0A1A9I9V0_9BACT</name>
<organism evidence="1 2">
    <name type="scientific">Niabella ginsenosidivorans</name>
    <dbReference type="NCBI Taxonomy" id="1176587"/>
    <lineage>
        <taxon>Bacteria</taxon>
        <taxon>Pseudomonadati</taxon>
        <taxon>Bacteroidota</taxon>
        <taxon>Chitinophagia</taxon>
        <taxon>Chitinophagales</taxon>
        <taxon>Chitinophagaceae</taxon>
        <taxon>Niabella</taxon>
    </lineage>
</organism>
<sequence length="159" mass="17735">MDNAVTTPVQNTNPHFNETQWLQALFLLAEAQGWLQQLQEGLIWQLPVKRRKKLLRQSWYLSAKALAHIVERHYCKAPHSAQTPLTGRFIIPLPQIVDCIKAAGRQPPRPVPRSRHLQRVWDAGMAIGYDPAGNAVTTITVIASTSGEIITAFPGTMPP</sequence>
<keyword evidence="2" id="KW-1185">Reference proteome</keyword>
<dbReference type="OrthoDB" id="658081at2"/>
<dbReference type="RefSeq" id="WP_067761014.1">
    <property type="nucleotide sequence ID" value="NZ_CP015772.1"/>
</dbReference>
<proteinExistence type="predicted"/>
<accession>A0A1A9I9V0</accession>
<dbReference type="KEGG" id="nia:A8C56_22935"/>
<evidence type="ECO:0000313" key="1">
    <source>
        <dbReference type="EMBL" id="ANH83451.1"/>
    </source>
</evidence>
<evidence type="ECO:0000313" key="2">
    <source>
        <dbReference type="Proteomes" id="UP000077667"/>
    </source>
</evidence>
<protein>
    <submittedName>
        <fullName evidence="1">Uncharacterized protein</fullName>
    </submittedName>
</protein>